<reference evidence="2" key="2">
    <citation type="journal article" date="2021" name="PeerJ">
        <title>Extensive microbial diversity within the chicken gut microbiome revealed by metagenomics and culture.</title>
        <authorList>
            <person name="Gilroy R."/>
            <person name="Ravi A."/>
            <person name="Getino M."/>
            <person name="Pursley I."/>
            <person name="Horton D.L."/>
            <person name="Alikhan N.F."/>
            <person name="Baker D."/>
            <person name="Gharbi K."/>
            <person name="Hall N."/>
            <person name="Watson M."/>
            <person name="Adriaenssens E.M."/>
            <person name="Foster-Nyarko E."/>
            <person name="Jarju S."/>
            <person name="Secka A."/>
            <person name="Antonio M."/>
            <person name="Oren A."/>
            <person name="Chaudhuri R.R."/>
            <person name="La Ragione R."/>
            <person name="Hildebrand F."/>
            <person name="Pallen M.J."/>
        </authorList>
    </citation>
    <scope>NUCLEOTIDE SEQUENCE</scope>
    <source>
        <strain evidence="2">B3-4054</strain>
    </source>
</reference>
<dbReference type="SUPFAM" id="SSF48317">
    <property type="entry name" value="Acid phosphatase/Vanadium-dependent haloperoxidase"/>
    <property type="match status" value="1"/>
</dbReference>
<comment type="caution">
    <text evidence="2">The sequence shown here is derived from an EMBL/GenBank/DDBJ whole genome shotgun (WGS) entry which is preliminary data.</text>
</comment>
<dbReference type="AlphaFoldDB" id="A0A9D9HDI1"/>
<evidence type="ECO:0000259" key="1">
    <source>
        <dbReference type="SMART" id="SM00014"/>
    </source>
</evidence>
<dbReference type="EMBL" id="JADIMS010000060">
    <property type="protein sequence ID" value="MBO8450225.1"/>
    <property type="molecule type" value="Genomic_DNA"/>
</dbReference>
<evidence type="ECO:0000313" key="3">
    <source>
        <dbReference type="Proteomes" id="UP000823616"/>
    </source>
</evidence>
<dbReference type="PANTHER" id="PTHR14969:SF13">
    <property type="entry name" value="AT30094P"/>
    <property type="match status" value="1"/>
</dbReference>
<dbReference type="InterPro" id="IPR036938">
    <property type="entry name" value="PAP2/HPO_sf"/>
</dbReference>
<dbReference type="PANTHER" id="PTHR14969">
    <property type="entry name" value="SPHINGOSINE-1-PHOSPHATE PHOSPHOHYDROLASE"/>
    <property type="match status" value="1"/>
</dbReference>
<dbReference type="Pfam" id="PF01569">
    <property type="entry name" value="PAP2"/>
    <property type="match status" value="1"/>
</dbReference>
<sequence>MFFSDSGAEWDGVQYDPGSLPAFDRPFAHAYSFGLDAAGDVLLGISMAAPLSLLAFAPEEWLPVSVMYAETLLLANGIKETLKNAVRRPRPFMYADNPPRRDVESGDFLRSFPSGHTTMAFASAAFFSYTFAEYFPESPWRWPVVAGSFAFAAATAGLRIASANHFPTDVLAGALIGSAAGFLVPFSHTVMRKNCGENKTGSVSVSFSPCGTSVRLCW</sequence>
<reference evidence="2" key="1">
    <citation type="submission" date="2020-10" db="EMBL/GenBank/DDBJ databases">
        <authorList>
            <person name="Gilroy R."/>
        </authorList>
    </citation>
    <scope>NUCLEOTIDE SEQUENCE</scope>
    <source>
        <strain evidence="2">B3-4054</strain>
    </source>
</reference>
<dbReference type="SMART" id="SM00014">
    <property type="entry name" value="acidPPc"/>
    <property type="match status" value="1"/>
</dbReference>
<name>A0A9D9HDI1_9SPIR</name>
<dbReference type="Gene3D" id="1.20.144.10">
    <property type="entry name" value="Phosphatidic acid phosphatase type 2/haloperoxidase"/>
    <property type="match status" value="1"/>
</dbReference>
<dbReference type="InterPro" id="IPR000326">
    <property type="entry name" value="PAP2/HPO"/>
</dbReference>
<dbReference type="Proteomes" id="UP000823616">
    <property type="component" value="Unassembled WGS sequence"/>
</dbReference>
<accession>A0A9D9HDI1</accession>
<evidence type="ECO:0000313" key="2">
    <source>
        <dbReference type="EMBL" id="MBO8450225.1"/>
    </source>
</evidence>
<feature type="domain" description="Phosphatidic acid phosphatase type 2/haloperoxidase" evidence="1">
    <location>
        <begin position="62"/>
        <end position="185"/>
    </location>
</feature>
<organism evidence="2 3">
    <name type="scientific">Candidatus Avitreponema avistercoris</name>
    <dbReference type="NCBI Taxonomy" id="2840705"/>
    <lineage>
        <taxon>Bacteria</taxon>
        <taxon>Pseudomonadati</taxon>
        <taxon>Spirochaetota</taxon>
        <taxon>Spirochaetia</taxon>
        <taxon>Spirochaetales</taxon>
        <taxon>Candidatus Avitreponema</taxon>
    </lineage>
</organism>
<proteinExistence type="predicted"/>
<gene>
    <name evidence="2" type="ORF">IAA96_03880</name>
</gene>
<protein>
    <submittedName>
        <fullName evidence="2">Phosphatase PAP2 family protein</fullName>
    </submittedName>
</protein>